<dbReference type="KEGG" id="ares:IWH25_11330"/>
<sequence length="130" mass="14048">MKILSLLFAACATLSASHAEETCSLNTILNGRPLSSLPRIDKLPSADTDSKPEHVSLYCAQHAMVSDAFGYWAVIDRKNGIVWLNQYGGYAGVQQWYGPIPVAAKTIDWCLSHRSACPPRTGLDGAAKAQ</sequence>
<organism evidence="2 3">
    <name type="scientific">Azospira restricta</name>
    <dbReference type="NCBI Taxonomy" id="404405"/>
    <lineage>
        <taxon>Bacteria</taxon>
        <taxon>Pseudomonadati</taxon>
        <taxon>Pseudomonadota</taxon>
        <taxon>Betaproteobacteria</taxon>
        <taxon>Rhodocyclales</taxon>
        <taxon>Rhodocyclaceae</taxon>
        <taxon>Azospira</taxon>
    </lineage>
</organism>
<keyword evidence="1" id="KW-0732">Signal</keyword>
<dbReference type="Proteomes" id="UP000663444">
    <property type="component" value="Chromosome"/>
</dbReference>
<protein>
    <submittedName>
        <fullName evidence="2">Uncharacterized protein</fullName>
    </submittedName>
</protein>
<dbReference type="RefSeq" id="WP_203385916.1">
    <property type="nucleotide sequence ID" value="NZ_CP064781.1"/>
</dbReference>
<accession>A0A974PVR8</accession>
<evidence type="ECO:0000313" key="2">
    <source>
        <dbReference type="EMBL" id="QRJ62384.1"/>
    </source>
</evidence>
<dbReference type="AlphaFoldDB" id="A0A974PVR8"/>
<feature type="chain" id="PRO_5038137938" evidence="1">
    <location>
        <begin position="20"/>
        <end position="130"/>
    </location>
</feature>
<proteinExistence type="predicted"/>
<gene>
    <name evidence="2" type="ORF">IWH25_11330</name>
</gene>
<name>A0A974PVR8_9RHOO</name>
<keyword evidence="3" id="KW-1185">Reference proteome</keyword>
<evidence type="ECO:0000313" key="3">
    <source>
        <dbReference type="Proteomes" id="UP000663444"/>
    </source>
</evidence>
<evidence type="ECO:0000256" key="1">
    <source>
        <dbReference type="SAM" id="SignalP"/>
    </source>
</evidence>
<reference evidence="2" key="1">
    <citation type="submission" date="2020-11" db="EMBL/GenBank/DDBJ databases">
        <title>Azospira restricta DSM 18626 genome sequence.</title>
        <authorList>
            <person name="Moe W.M."/>
        </authorList>
    </citation>
    <scope>NUCLEOTIDE SEQUENCE</scope>
    <source>
        <strain evidence="2">DSM 18626</strain>
    </source>
</reference>
<feature type="signal peptide" evidence="1">
    <location>
        <begin position="1"/>
        <end position="19"/>
    </location>
</feature>
<dbReference type="EMBL" id="CP064781">
    <property type="protein sequence ID" value="QRJ62384.1"/>
    <property type="molecule type" value="Genomic_DNA"/>
</dbReference>